<dbReference type="InterPro" id="IPR051012">
    <property type="entry name" value="CellSynth/LPSAsmb/PSIAsmb"/>
</dbReference>
<organism evidence="5 6">
    <name type="scientific">Exiguobacterium indicum</name>
    <dbReference type="NCBI Taxonomy" id="296995"/>
    <lineage>
        <taxon>Bacteria</taxon>
        <taxon>Bacillati</taxon>
        <taxon>Bacillota</taxon>
        <taxon>Bacilli</taxon>
        <taxon>Bacillales</taxon>
        <taxon>Bacillales Family XII. Incertae Sedis</taxon>
        <taxon>Exiguobacterium</taxon>
    </lineage>
</organism>
<dbReference type="Pfam" id="PF13181">
    <property type="entry name" value="TPR_8"/>
    <property type="match status" value="1"/>
</dbReference>
<dbReference type="InterPro" id="IPR041656">
    <property type="entry name" value="TPR_5"/>
</dbReference>
<dbReference type="SUPFAM" id="SSF48452">
    <property type="entry name" value="TPR-like"/>
    <property type="match status" value="1"/>
</dbReference>
<feature type="repeat" description="TPR" evidence="3">
    <location>
        <begin position="71"/>
        <end position="104"/>
    </location>
</feature>
<protein>
    <recommendedName>
        <fullName evidence="4">Tetratrico peptide repeat group 5 domain-containing protein</fullName>
    </recommendedName>
</protein>
<gene>
    <name evidence="5" type="ORF">AS033_14905</name>
</gene>
<proteinExistence type="predicted"/>
<keyword evidence="2 3" id="KW-0802">TPR repeat</keyword>
<dbReference type="AlphaFoldDB" id="A0A0V8GCT2"/>
<sequence>MFDFESVQQLRQTGQYEAAKAVVRQYVETAPNDPTVLYQMAWCHDSLGEEQAAVPYYEQALALGLAGEDRLQAYIGLGSTYRVIGQFEVASDVFHRALREFPDAHALQAFLAMTEYNLGQADQAVGRLLKSLATTSSDASIQTFDRAIRYYADHLDEIVKE</sequence>
<evidence type="ECO:0000313" key="5">
    <source>
        <dbReference type="EMBL" id="KSU47942.1"/>
    </source>
</evidence>
<dbReference type="GeneID" id="90836697"/>
<name>A0A0V8GCT2_9BACL</name>
<dbReference type="InterPro" id="IPR011990">
    <property type="entry name" value="TPR-like_helical_dom_sf"/>
</dbReference>
<dbReference type="OrthoDB" id="193829at2"/>
<keyword evidence="1" id="KW-0677">Repeat</keyword>
<dbReference type="PROSITE" id="PS50005">
    <property type="entry name" value="TPR"/>
    <property type="match status" value="1"/>
</dbReference>
<evidence type="ECO:0000256" key="1">
    <source>
        <dbReference type="ARBA" id="ARBA00022737"/>
    </source>
</evidence>
<dbReference type="Pfam" id="PF12688">
    <property type="entry name" value="TPR_5"/>
    <property type="match status" value="1"/>
</dbReference>
<feature type="domain" description="Tetratrico peptide repeat group 5" evidence="4">
    <location>
        <begin position="35"/>
        <end position="155"/>
    </location>
</feature>
<evidence type="ECO:0000313" key="6">
    <source>
        <dbReference type="Proteomes" id="UP000053797"/>
    </source>
</evidence>
<evidence type="ECO:0000256" key="3">
    <source>
        <dbReference type="PROSITE-ProRule" id="PRU00339"/>
    </source>
</evidence>
<comment type="caution">
    <text evidence="5">The sequence shown here is derived from an EMBL/GenBank/DDBJ whole genome shotgun (WGS) entry which is preliminary data.</text>
</comment>
<dbReference type="RefSeq" id="WP_058265937.1">
    <property type="nucleotide sequence ID" value="NZ_FMYN01000006.1"/>
</dbReference>
<dbReference type="Proteomes" id="UP000053797">
    <property type="component" value="Unassembled WGS sequence"/>
</dbReference>
<reference evidence="5 6" key="1">
    <citation type="journal article" date="2015" name="Int. J. Syst. Evol. Microbiol.">
        <title>Exiguobacterium enclense sp. nov., isolated from sediment.</title>
        <authorList>
            <person name="Dastager S.G."/>
            <person name="Mawlankar R."/>
            <person name="Sonalkar V.V."/>
            <person name="Thorat M.N."/>
            <person name="Mual P."/>
            <person name="Verma A."/>
            <person name="Krishnamurthi S."/>
            <person name="Tang S.K."/>
            <person name="Li W.J."/>
        </authorList>
    </citation>
    <scope>NUCLEOTIDE SEQUENCE [LARGE SCALE GENOMIC DNA]</scope>
    <source>
        <strain evidence="5 6">NIO-1109</strain>
    </source>
</reference>
<accession>A0A0V8GCT2</accession>
<evidence type="ECO:0000259" key="4">
    <source>
        <dbReference type="Pfam" id="PF12688"/>
    </source>
</evidence>
<dbReference type="InterPro" id="IPR019734">
    <property type="entry name" value="TPR_rpt"/>
</dbReference>
<dbReference type="PANTHER" id="PTHR45586">
    <property type="entry name" value="TPR REPEAT-CONTAINING PROTEIN PA4667"/>
    <property type="match status" value="1"/>
</dbReference>
<dbReference type="SMART" id="SM00028">
    <property type="entry name" value="TPR"/>
    <property type="match status" value="2"/>
</dbReference>
<dbReference type="EMBL" id="LNQL01000006">
    <property type="protein sequence ID" value="KSU47942.1"/>
    <property type="molecule type" value="Genomic_DNA"/>
</dbReference>
<dbReference type="Gene3D" id="1.25.40.10">
    <property type="entry name" value="Tetratricopeptide repeat domain"/>
    <property type="match status" value="2"/>
</dbReference>
<evidence type="ECO:0000256" key="2">
    <source>
        <dbReference type="ARBA" id="ARBA00022803"/>
    </source>
</evidence>
<dbReference type="PANTHER" id="PTHR45586:SF1">
    <property type="entry name" value="LIPOPOLYSACCHARIDE ASSEMBLY PROTEIN B"/>
    <property type="match status" value="1"/>
</dbReference>